<protein>
    <recommendedName>
        <fullName evidence="3 7">6,7-dimethyl-8-ribityllumazine synthase</fullName>
        <shortName evidence="7">DMRL synthase</shortName>
        <shortName evidence="7">LS</shortName>
        <shortName evidence="7">Lumazine synthase</shortName>
        <ecNumber evidence="3 7">2.5.1.78</ecNumber>
    </recommendedName>
</protein>
<evidence type="ECO:0000313" key="9">
    <source>
        <dbReference type="Proteomes" id="UP000235777"/>
    </source>
</evidence>
<feature type="binding site" evidence="7">
    <location>
        <begin position="87"/>
        <end position="89"/>
    </location>
    <ligand>
        <name>5-amino-6-(D-ribitylamino)uracil</name>
        <dbReference type="ChEBI" id="CHEBI:15934"/>
    </ligand>
</feature>
<dbReference type="GO" id="GO:0000906">
    <property type="term" value="F:6,7-dimethyl-8-ribityllumazine synthase activity"/>
    <property type="evidence" value="ECO:0007669"/>
    <property type="project" value="UniProtKB-UniRule"/>
</dbReference>
<keyword evidence="5 7" id="KW-0808">Transferase</keyword>
<dbReference type="EC" id="2.5.1.78" evidence="3 7"/>
<dbReference type="GO" id="GO:0005829">
    <property type="term" value="C:cytosol"/>
    <property type="evidence" value="ECO:0007669"/>
    <property type="project" value="TreeGrafter"/>
</dbReference>
<comment type="pathway">
    <text evidence="1 7">Cofactor biosynthesis; riboflavin biosynthesis; riboflavin from 2-hydroxy-3-oxobutyl phosphate and 5-amino-6-(D-ribitylamino)uracil: step 1/2.</text>
</comment>
<dbReference type="HAMAP" id="MF_00178">
    <property type="entry name" value="Lumazine_synth"/>
    <property type="match status" value="1"/>
</dbReference>
<dbReference type="EMBL" id="PNYC01000014">
    <property type="protein sequence ID" value="PMS34836.1"/>
    <property type="molecule type" value="Genomic_DNA"/>
</dbReference>
<comment type="function">
    <text evidence="7">Catalyzes the formation of 6,7-dimethyl-8-ribityllumazine by condensation of 5-amino-6-(D-ribitylamino)uracil with 3,4-dihydroxy-2-butanone 4-phosphate. This is the penultimate step in the biosynthesis of riboflavin.</text>
</comment>
<organism evidence="8 9">
    <name type="scientific">Trinickia symbiotica</name>
    <dbReference type="NCBI Taxonomy" id="863227"/>
    <lineage>
        <taxon>Bacteria</taxon>
        <taxon>Pseudomonadati</taxon>
        <taxon>Pseudomonadota</taxon>
        <taxon>Betaproteobacteria</taxon>
        <taxon>Burkholderiales</taxon>
        <taxon>Burkholderiaceae</taxon>
        <taxon>Trinickia</taxon>
    </lineage>
</organism>
<gene>
    <name evidence="7" type="primary">ribH</name>
    <name evidence="8" type="ORF">C0Z20_20765</name>
</gene>
<accession>A0A2N7WZB4</accession>
<dbReference type="Proteomes" id="UP000235777">
    <property type="component" value="Unassembled WGS sequence"/>
</dbReference>
<feature type="binding site" evidence="7">
    <location>
        <begin position="63"/>
        <end position="65"/>
    </location>
    <ligand>
        <name>5-amino-6-(D-ribitylamino)uracil</name>
        <dbReference type="ChEBI" id="CHEBI:15934"/>
    </ligand>
</feature>
<evidence type="ECO:0000256" key="5">
    <source>
        <dbReference type="ARBA" id="ARBA00022679"/>
    </source>
</evidence>
<feature type="binding site" evidence="7">
    <location>
        <position position="120"/>
    </location>
    <ligand>
        <name>5-amino-6-(D-ribitylamino)uracil</name>
        <dbReference type="ChEBI" id="CHEBI:15934"/>
    </ligand>
</feature>
<proteinExistence type="inferred from homology"/>
<reference evidence="8 9" key="1">
    <citation type="submission" date="2018-01" db="EMBL/GenBank/DDBJ databases">
        <title>Whole genome analyses suggest that Burkholderia sensu lato contains two further novel genera in the rhizoxinica-symbiotica group Mycetohabitans gen. nov., and Trinickia gen. nov.: implications for the evolution of diazotrophy and nodulation in the Burkholderiaceae.</title>
        <authorList>
            <person name="Estrada-de los Santos P."/>
            <person name="Palmer M."/>
            <person name="Chavez-Ramirez B."/>
            <person name="Beukes C."/>
            <person name="Steenkamp E.T."/>
            <person name="Hirsch A.M."/>
            <person name="Manyaka P."/>
            <person name="Maluk M."/>
            <person name="Lafos M."/>
            <person name="Crook M."/>
            <person name="Gross E."/>
            <person name="Simon M.F."/>
            <person name="Bueno dos Reis Junior F."/>
            <person name="Poole P.S."/>
            <person name="Venter S.N."/>
            <person name="James E.K."/>
        </authorList>
    </citation>
    <scope>NUCLEOTIDE SEQUENCE [LARGE SCALE GENOMIC DNA]</scope>
    <source>
        <strain evidence="8 9">JPY 581</strain>
    </source>
</reference>
<name>A0A2N7WZB4_9BURK</name>
<dbReference type="PANTHER" id="PTHR21058:SF0">
    <property type="entry name" value="6,7-DIMETHYL-8-RIBITYLLUMAZINE SYNTHASE"/>
    <property type="match status" value="1"/>
</dbReference>
<evidence type="ECO:0000256" key="4">
    <source>
        <dbReference type="ARBA" id="ARBA00022619"/>
    </source>
</evidence>
<dbReference type="Pfam" id="PF00885">
    <property type="entry name" value="DMRL_synthase"/>
    <property type="match status" value="1"/>
</dbReference>
<dbReference type="RefSeq" id="WP_018443532.1">
    <property type="nucleotide sequence ID" value="NZ_KB890209.1"/>
</dbReference>
<dbReference type="CDD" id="cd09208">
    <property type="entry name" value="Lumazine_synthase-II"/>
    <property type="match status" value="1"/>
</dbReference>
<keyword evidence="9" id="KW-1185">Reference proteome</keyword>
<dbReference type="SUPFAM" id="SSF52121">
    <property type="entry name" value="Lumazine synthase"/>
    <property type="match status" value="1"/>
</dbReference>
<dbReference type="AlphaFoldDB" id="A0A2N7WZB4"/>
<feature type="binding site" evidence="7">
    <location>
        <position position="29"/>
    </location>
    <ligand>
        <name>5-amino-6-(D-ribitylamino)uracil</name>
        <dbReference type="ChEBI" id="CHEBI:15934"/>
    </ligand>
</feature>
<sequence>MNIATFTESKAISSANEKRGRIAFIQSCWHRDIVDQCKASFLASMPNYGYSAEDIEQYEVAGAFEIPLHAKRLASSGRYAAIVAAGLVVDGGIYRHEFVAQAVITGLMQVQLETGTPVFSAVLTPHHFHHGEEHIGFFRDHFVVKGKEVAHACADTVRRLAQLPSR</sequence>
<dbReference type="InterPro" id="IPR002180">
    <property type="entry name" value="LS/RS"/>
</dbReference>
<evidence type="ECO:0000256" key="1">
    <source>
        <dbReference type="ARBA" id="ARBA00004917"/>
    </source>
</evidence>
<feature type="binding site" evidence="7">
    <location>
        <position position="134"/>
    </location>
    <ligand>
        <name>(2S)-2-hydroxy-3-oxobutyl phosphate</name>
        <dbReference type="ChEBI" id="CHEBI:58830"/>
    </ligand>
</feature>
<feature type="active site" description="Proton donor" evidence="7">
    <location>
        <position position="95"/>
    </location>
</feature>
<evidence type="ECO:0000313" key="8">
    <source>
        <dbReference type="EMBL" id="PMS34836.1"/>
    </source>
</evidence>
<comment type="caution">
    <text evidence="8">The sequence shown here is derived from an EMBL/GenBank/DDBJ whole genome shotgun (WGS) entry which is preliminary data.</text>
</comment>
<evidence type="ECO:0000256" key="2">
    <source>
        <dbReference type="ARBA" id="ARBA00007424"/>
    </source>
</evidence>
<dbReference type="InterPro" id="IPR036467">
    <property type="entry name" value="LS/RS_sf"/>
</dbReference>
<dbReference type="GO" id="GO:0009231">
    <property type="term" value="P:riboflavin biosynthetic process"/>
    <property type="evidence" value="ECO:0007669"/>
    <property type="project" value="UniProtKB-UniRule"/>
</dbReference>
<dbReference type="UniPathway" id="UPA00275">
    <property type="reaction ID" value="UER00404"/>
</dbReference>
<comment type="catalytic activity">
    <reaction evidence="6 7">
        <text>(2S)-2-hydroxy-3-oxobutyl phosphate + 5-amino-6-(D-ribitylamino)uracil = 6,7-dimethyl-8-(1-D-ribityl)lumazine + phosphate + 2 H2O + H(+)</text>
        <dbReference type="Rhea" id="RHEA:26152"/>
        <dbReference type="ChEBI" id="CHEBI:15377"/>
        <dbReference type="ChEBI" id="CHEBI:15378"/>
        <dbReference type="ChEBI" id="CHEBI:15934"/>
        <dbReference type="ChEBI" id="CHEBI:43474"/>
        <dbReference type="ChEBI" id="CHEBI:58201"/>
        <dbReference type="ChEBI" id="CHEBI:58830"/>
        <dbReference type="EC" id="2.5.1.78"/>
    </reaction>
</comment>
<evidence type="ECO:0000256" key="7">
    <source>
        <dbReference type="HAMAP-Rule" id="MF_00178"/>
    </source>
</evidence>
<dbReference type="GO" id="GO:0009349">
    <property type="term" value="C:riboflavin synthase complex"/>
    <property type="evidence" value="ECO:0007669"/>
    <property type="project" value="InterPro"/>
</dbReference>
<evidence type="ECO:0000256" key="6">
    <source>
        <dbReference type="ARBA" id="ARBA00048785"/>
    </source>
</evidence>
<dbReference type="PANTHER" id="PTHR21058">
    <property type="entry name" value="6,7-DIMETHYL-8-RIBITYLLUMAZINE SYNTHASE DMRL SYNTHASE LUMAZINE SYNTHASE"/>
    <property type="match status" value="1"/>
</dbReference>
<dbReference type="InterPro" id="IPR034964">
    <property type="entry name" value="LS"/>
</dbReference>
<dbReference type="NCBIfam" id="NF009084">
    <property type="entry name" value="PRK12419.1"/>
    <property type="match status" value="1"/>
</dbReference>
<comment type="caution">
    <text evidence="7">Lacks conserved residue(s) required for the propagation of feature annotation.</text>
</comment>
<dbReference type="STRING" id="863227.GCA_000373005_04918"/>
<dbReference type="Gene3D" id="3.40.50.960">
    <property type="entry name" value="Lumazine/riboflavin synthase"/>
    <property type="match status" value="1"/>
</dbReference>
<evidence type="ECO:0000256" key="3">
    <source>
        <dbReference type="ARBA" id="ARBA00012664"/>
    </source>
</evidence>
<dbReference type="OrthoDB" id="9797659at2"/>
<comment type="similarity">
    <text evidence="2 7">Belongs to the DMRL synthase family.</text>
</comment>
<keyword evidence="4 7" id="KW-0686">Riboflavin biosynthesis</keyword>